<sequence>NSDYNAALQVQQIITVNKADQTITFTSTPPSNATIGGTYTVTATGGISGNPVVFSIDANSTSGACTISGSLVSFTGD</sequence>
<dbReference type="EMBL" id="LNYU01000086">
    <property type="protein sequence ID" value="KTD55481.1"/>
    <property type="molecule type" value="Genomic_DNA"/>
</dbReference>
<name>A0A0W0YEU8_9GAMM</name>
<gene>
    <name evidence="1" type="ORF">Lsan_3437</name>
</gene>
<organism evidence="1 2">
    <name type="scientific">Legionella santicrucis</name>
    <dbReference type="NCBI Taxonomy" id="45074"/>
    <lineage>
        <taxon>Bacteria</taxon>
        <taxon>Pseudomonadati</taxon>
        <taxon>Pseudomonadota</taxon>
        <taxon>Gammaproteobacteria</taxon>
        <taxon>Legionellales</taxon>
        <taxon>Legionellaceae</taxon>
        <taxon>Legionella</taxon>
    </lineage>
</organism>
<dbReference type="RefSeq" id="WP_202814640.1">
    <property type="nucleotide sequence ID" value="NZ_LNYU01000086.1"/>
</dbReference>
<reference evidence="1 2" key="1">
    <citation type="submission" date="2015-11" db="EMBL/GenBank/DDBJ databases">
        <title>Genomic analysis of 38 Legionella species identifies large and diverse effector repertoires.</title>
        <authorList>
            <person name="Burstein D."/>
            <person name="Amaro F."/>
            <person name="Zusman T."/>
            <person name="Lifshitz Z."/>
            <person name="Cohen O."/>
            <person name="Gilbert J.A."/>
            <person name="Pupko T."/>
            <person name="Shuman H.A."/>
            <person name="Segal G."/>
        </authorList>
    </citation>
    <scope>NUCLEOTIDE SEQUENCE [LARGE SCALE GENOMIC DNA]</scope>
    <source>
        <strain evidence="1 2">SC-63-C7</strain>
    </source>
</reference>
<protein>
    <submittedName>
        <fullName evidence="1">Uncharacterized protein</fullName>
    </submittedName>
</protein>
<feature type="non-terminal residue" evidence="1">
    <location>
        <position position="1"/>
    </location>
</feature>
<keyword evidence="2" id="KW-1185">Reference proteome</keyword>
<feature type="non-terminal residue" evidence="1">
    <location>
        <position position="77"/>
    </location>
</feature>
<dbReference type="AlphaFoldDB" id="A0A0W0YEU8"/>
<accession>A0A0W0YEU8</accession>
<evidence type="ECO:0000313" key="2">
    <source>
        <dbReference type="Proteomes" id="UP000054703"/>
    </source>
</evidence>
<comment type="caution">
    <text evidence="1">The sequence shown here is derived from an EMBL/GenBank/DDBJ whole genome shotgun (WGS) entry which is preliminary data.</text>
</comment>
<evidence type="ECO:0000313" key="1">
    <source>
        <dbReference type="EMBL" id="KTD55481.1"/>
    </source>
</evidence>
<dbReference type="Proteomes" id="UP000054703">
    <property type="component" value="Unassembled WGS sequence"/>
</dbReference>
<proteinExistence type="predicted"/>